<gene>
    <name evidence="1" type="ORF">DN745_14825</name>
</gene>
<organism evidence="1 2">
    <name type="scientific">Bradymonas sediminis</name>
    <dbReference type="NCBI Taxonomy" id="1548548"/>
    <lineage>
        <taxon>Bacteria</taxon>
        <taxon>Deltaproteobacteria</taxon>
        <taxon>Bradymonadales</taxon>
        <taxon>Bradymonadaceae</taxon>
        <taxon>Bradymonas</taxon>
    </lineage>
</organism>
<name>A0A2Z4FNS4_9DELT</name>
<evidence type="ECO:0000313" key="2">
    <source>
        <dbReference type="Proteomes" id="UP000249799"/>
    </source>
</evidence>
<evidence type="ECO:0000313" key="1">
    <source>
        <dbReference type="EMBL" id="AWV90532.1"/>
    </source>
</evidence>
<dbReference type="RefSeq" id="WP_111336028.1">
    <property type="nucleotide sequence ID" value="NZ_CP030032.1"/>
</dbReference>
<dbReference type="Proteomes" id="UP000249799">
    <property type="component" value="Chromosome"/>
</dbReference>
<protein>
    <submittedName>
        <fullName evidence="1">Uncharacterized protein</fullName>
    </submittedName>
</protein>
<sequence>MTLNTLRPTDDPGLRALAEDTEKMLQRIDALCEALQKEVRGARGVEAANRTLYADDASNSRAIPIGVILADDDTEIMRAIGLIGTHSRGVMLVEASVRRPGATPARGERLGEERVARDAAAEPKTYFRFPDDNGVFSQATLRCVNAGKSRADRLLSCPMDSGSNEEPARL</sequence>
<reference evidence="1 2" key="1">
    <citation type="submission" date="2018-06" db="EMBL/GenBank/DDBJ databases">
        <title>Lujinxingia sediminis gen. nov. sp. nov., a new facultative anaerobic member of the class Deltaproteobacteria, and proposal of Lujinxingaceae fam. nov.</title>
        <authorList>
            <person name="Guo L.-Y."/>
            <person name="Li C.-M."/>
            <person name="Wang S."/>
            <person name="Du Z.-J."/>
        </authorList>
    </citation>
    <scope>NUCLEOTIDE SEQUENCE [LARGE SCALE GENOMIC DNA]</scope>
    <source>
        <strain evidence="1 2">FA350</strain>
    </source>
</reference>
<proteinExistence type="predicted"/>
<keyword evidence="2" id="KW-1185">Reference proteome</keyword>
<accession>A0A2Z4FNS4</accession>
<dbReference type="EMBL" id="CP030032">
    <property type="protein sequence ID" value="AWV90532.1"/>
    <property type="molecule type" value="Genomic_DNA"/>
</dbReference>
<dbReference type="KEGG" id="bsed:DN745_14825"/>
<dbReference type="AlphaFoldDB" id="A0A2Z4FNS4"/>